<feature type="compositionally biased region" description="Basic and acidic residues" evidence="1">
    <location>
        <begin position="1170"/>
        <end position="1184"/>
    </location>
</feature>
<reference evidence="3 4" key="1">
    <citation type="submission" date="2019-02" db="EMBL/GenBank/DDBJ databases">
        <title>Genome sequencing of the rare red list fungi Phellinidium pouzarii.</title>
        <authorList>
            <person name="Buettner E."/>
            <person name="Kellner H."/>
        </authorList>
    </citation>
    <scope>NUCLEOTIDE SEQUENCE [LARGE SCALE GENOMIC DNA]</scope>
    <source>
        <strain evidence="3 4">DSM 108285</strain>
    </source>
</reference>
<feature type="compositionally biased region" description="Low complexity" evidence="1">
    <location>
        <begin position="1039"/>
        <end position="1049"/>
    </location>
</feature>
<dbReference type="InterPro" id="IPR046362">
    <property type="entry name" value="Zw10/DSL1_C_sf"/>
</dbReference>
<accession>A0A4S4L7M2</accession>
<organism evidence="3 4">
    <name type="scientific">Phellinidium pouzarii</name>
    <dbReference type="NCBI Taxonomy" id="167371"/>
    <lineage>
        <taxon>Eukaryota</taxon>
        <taxon>Fungi</taxon>
        <taxon>Dikarya</taxon>
        <taxon>Basidiomycota</taxon>
        <taxon>Agaricomycotina</taxon>
        <taxon>Agaricomycetes</taxon>
        <taxon>Hymenochaetales</taxon>
        <taxon>Hymenochaetaceae</taxon>
        <taxon>Phellinidium</taxon>
    </lineage>
</organism>
<dbReference type="EMBL" id="SGPK01000145">
    <property type="protein sequence ID" value="THH07395.1"/>
    <property type="molecule type" value="Genomic_DNA"/>
</dbReference>
<feature type="region of interest" description="Disordered" evidence="1">
    <location>
        <begin position="1070"/>
        <end position="1139"/>
    </location>
</feature>
<evidence type="ECO:0000313" key="4">
    <source>
        <dbReference type="Proteomes" id="UP000308199"/>
    </source>
</evidence>
<dbReference type="PANTHER" id="PTHR12205">
    <property type="entry name" value="CENTROMERE/KINETOCHORE PROTEIN ZW10"/>
    <property type="match status" value="1"/>
</dbReference>
<feature type="compositionally biased region" description="Polar residues" evidence="1">
    <location>
        <begin position="1303"/>
        <end position="1315"/>
    </location>
</feature>
<feature type="compositionally biased region" description="Polar residues" evidence="1">
    <location>
        <begin position="645"/>
        <end position="663"/>
    </location>
</feature>
<dbReference type="Gene3D" id="1.25.40.10">
    <property type="entry name" value="Tetratricopeptide repeat domain"/>
    <property type="match status" value="1"/>
</dbReference>
<feature type="compositionally biased region" description="Pro residues" evidence="1">
    <location>
        <begin position="1116"/>
        <end position="1129"/>
    </location>
</feature>
<comment type="caution">
    <text evidence="3">The sequence shown here is derived from an EMBL/GenBank/DDBJ whole genome shotgun (WGS) entry which is preliminary data.</text>
</comment>
<evidence type="ECO:0000259" key="2">
    <source>
        <dbReference type="Pfam" id="PF22766"/>
    </source>
</evidence>
<feature type="region of interest" description="Disordered" evidence="1">
    <location>
        <begin position="1155"/>
        <end position="1224"/>
    </location>
</feature>
<gene>
    <name evidence="3" type="ORF">EW145_g3406</name>
</gene>
<dbReference type="GO" id="GO:0005737">
    <property type="term" value="C:cytoplasm"/>
    <property type="evidence" value="ECO:0007669"/>
    <property type="project" value="GOC"/>
</dbReference>
<protein>
    <recommendedName>
        <fullName evidence="2">ZW10 C-terminal helical domain-containing protein</fullName>
    </recommendedName>
</protein>
<feature type="region of interest" description="Disordered" evidence="1">
    <location>
        <begin position="1236"/>
        <end position="1260"/>
    </location>
</feature>
<dbReference type="InterPro" id="IPR055148">
    <property type="entry name" value="ZW10_C_2"/>
</dbReference>
<dbReference type="Pfam" id="PF22766">
    <property type="entry name" value="ZW10_C2"/>
    <property type="match status" value="1"/>
</dbReference>
<feature type="compositionally biased region" description="Low complexity" evidence="1">
    <location>
        <begin position="1086"/>
        <end position="1103"/>
    </location>
</feature>
<feature type="compositionally biased region" description="Basic and acidic residues" evidence="1">
    <location>
        <begin position="461"/>
        <end position="490"/>
    </location>
</feature>
<dbReference type="InterPro" id="IPR011990">
    <property type="entry name" value="TPR-like_helical_dom_sf"/>
</dbReference>
<dbReference type="GO" id="GO:1990423">
    <property type="term" value="C:RZZ complex"/>
    <property type="evidence" value="ECO:0007669"/>
    <property type="project" value="TreeGrafter"/>
</dbReference>
<dbReference type="GO" id="GO:0006888">
    <property type="term" value="P:endoplasmic reticulum to Golgi vesicle-mediated transport"/>
    <property type="evidence" value="ECO:0007669"/>
    <property type="project" value="TreeGrafter"/>
</dbReference>
<feature type="region of interest" description="Disordered" evidence="1">
    <location>
        <begin position="1018"/>
        <end position="1050"/>
    </location>
</feature>
<dbReference type="Proteomes" id="UP000308199">
    <property type="component" value="Unassembled WGS sequence"/>
</dbReference>
<proteinExistence type="predicted"/>
<sequence length="1739" mass="190012">MAFPVPDHLPRKGLPQDVSSQILSKVADTSRRALTADLTSKWVSELELSIKQTKDRIHERIHDELPDFERQLELSRSAQTRLQDLSTNVDKLSDELSNPETGLLPKLVVSLEAHSKLAQHASNARTVHDALSYLSKCSDGFEALTLLVNDGKLAEGVDSGEKVFKMLESAPEVLAKADVMVDMKKQLRALKDRVEEQLSEAYSRSIRISSTEFHISPSVQVRQCQTIITLQDILSSLSDISLNSNLTSLRRDIVTYFIDFPLQQAISSNISRAPDTNGTPSICISLFPLPPHPDFRKSTIDYLRVFFDFIYTHLFSALPPSTHNSFHQSLYRATAAAILRDVLIPSLPSNLNAVPTFISLEGDILQGNGDIQTWALSVATHYGRKRRVDLLAATRTLVLSSRGVDERTVRVEVSQKLEEGLKEHPRDVIPVQGSINGGDEDGAEDSWYFDVSNASGVADSTSKDTEDGKLEDTEVDETRWEFDNIEDSNRDAPQAEPEGDNEGQDDSDVWGWGDGDKEALGEQNSTLATSGNDSNSIHKSVSHTNGNKPNGTGLPAGTALGDPAWDDAWDEPSVTEPTFPPPTQSLSPPKQPKHAKRLEKFSKKGKGLASPSGTSSSSSSPFTASPAFPSSVSSTSFHTSHSPRQDSTYSSPQKIHIPSSHSETGPPKPAVLSLYQKVPKPETYIVSGRAQDLVHLIADVFSEDCQTACTSAFSDFISPSSTDTSASTLPSTLILQTAPFALDLYRAVYPVTFSSELSRPDCALRFANDCSYISEEIAKLEVPECAVSTIHEHMRGSLERLRKLGEWWFEEGVERQREHVLQLLVRAEGFVDTSDQERFDECEGMMSEVLRDVRAVAQQWKTVLPRTKSYHATGQVVEAALTRILGDVLALRDIPEIDSRRLSELCRILNALEGLFVDADDPDMSSVVLAYVPSWLKFSYLSELLEASMSDISYLFDEGALIDFRVEELVSLVRALFADTPLRASTIAKLQRGHPVVADLRFSVTLDYHQFTMHRLRRDGTVRSASPPPMSAPSPLAPHAPQQQQQQSPNGLKALGRRMSHSKPLRMLKTIASKSSLRGHGRRKSSSSVNSMQSVQSLLSQDQGEVRHEEKNVAGPPIPQVDTPPPSTPQPASQQQGIAQEVQVQPVVEVDKMKETHEAETRPQVVEEPETVKRGPEQNAHVEQEQASVDQAPQEPAANPESSVDVANTVQESGHVDSQTAGSSLVTRVVAANDVDESSLSSSSTTVDLPPAAPAPTPGLDKIKLIKMDASVADQVIDIDLFLVDDPDSEDPLSEHESGPEQEVTSAAEVSSPAKSETPLAESIVLSQTNSAASPPATSPQDAPVDLQPAPVVDVNPDKTISTPPASSGVSSDESSSSEEEAPELHTPALTLSTLFLPVPNPHLRPPRNISGEWQHTDFHTLVMTNNWRALARMARDRIISTNPRDTELILNLWYIRLSSLARLRLFNQTAAECENLFSVLATIEPPAARAHVFSRVLPFELEVLRTRCAYWAGDQVGYLDDLVALLRRCRSQSRMARDAAERSMWKERGSRMALIVASQLVEMKDYTAAASLLEPLCASGAEPPAPALRSALARIYLQGGHLTAAATHFAAVEADPVAEPALKGMNAVLRAAAEGDWTASAMHARALVEGEPESVVAVNNYAVALLCLGKVKEGIQVLENTLQLSPFATTTAEPYLFNLSTMYELRAALAVHKKRDLLVEVAKWSGDGLRTACLKLNS</sequence>
<feature type="compositionally biased region" description="Low complexity" evidence="1">
    <location>
        <begin position="1130"/>
        <end position="1139"/>
    </location>
</feature>
<feature type="region of interest" description="Disordered" evidence="1">
    <location>
        <begin position="455"/>
        <end position="671"/>
    </location>
</feature>
<feature type="compositionally biased region" description="Polar residues" evidence="1">
    <location>
        <begin position="1200"/>
        <end position="1224"/>
    </location>
</feature>
<feature type="compositionally biased region" description="Pro residues" evidence="1">
    <location>
        <begin position="1026"/>
        <end position="1038"/>
    </location>
</feature>
<dbReference type="PANTHER" id="PTHR12205:SF0">
    <property type="entry name" value="CENTROMERE_KINETOCHORE PROTEIN ZW10 HOMOLOG"/>
    <property type="match status" value="1"/>
</dbReference>
<dbReference type="OrthoDB" id="534815at2759"/>
<dbReference type="SUPFAM" id="SSF48452">
    <property type="entry name" value="TPR-like"/>
    <property type="match status" value="1"/>
</dbReference>
<evidence type="ECO:0000256" key="1">
    <source>
        <dbReference type="SAM" id="MobiDB-lite"/>
    </source>
</evidence>
<evidence type="ECO:0000313" key="3">
    <source>
        <dbReference type="EMBL" id="THH07395.1"/>
    </source>
</evidence>
<name>A0A4S4L7M2_9AGAM</name>
<feature type="domain" description="ZW10 C-terminal helical" evidence="2">
    <location>
        <begin position="846"/>
        <end position="990"/>
    </location>
</feature>
<feature type="compositionally biased region" description="Acidic residues" evidence="1">
    <location>
        <begin position="497"/>
        <end position="508"/>
    </location>
</feature>
<feature type="compositionally biased region" description="Low complexity" evidence="1">
    <location>
        <begin position="609"/>
        <end position="642"/>
    </location>
</feature>
<keyword evidence="4" id="KW-1185">Reference proteome</keyword>
<dbReference type="Gene3D" id="1.10.357.150">
    <property type="match status" value="1"/>
</dbReference>
<feature type="region of interest" description="Disordered" evidence="1">
    <location>
        <begin position="1287"/>
        <end position="1386"/>
    </location>
</feature>
<dbReference type="GO" id="GO:0007094">
    <property type="term" value="P:mitotic spindle assembly checkpoint signaling"/>
    <property type="evidence" value="ECO:0007669"/>
    <property type="project" value="TreeGrafter"/>
</dbReference>
<feature type="compositionally biased region" description="Polar residues" evidence="1">
    <location>
        <begin position="522"/>
        <end position="550"/>
    </location>
</feature>